<dbReference type="RefSeq" id="WP_168487473.1">
    <property type="nucleotide sequence ID" value="NZ_JAAZSQ010000015.1"/>
</dbReference>
<organism evidence="2 3">
    <name type="scientific">Arthrobacter mobilis</name>
    <dbReference type="NCBI Taxonomy" id="2724944"/>
    <lineage>
        <taxon>Bacteria</taxon>
        <taxon>Bacillati</taxon>
        <taxon>Actinomycetota</taxon>
        <taxon>Actinomycetes</taxon>
        <taxon>Micrococcales</taxon>
        <taxon>Micrococcaceae</taxon>
        <taxon>Arthrobacter</taxon>
    </lineage>
</organism>
<gene>
    <name evidence="2" type="ORF">HGG74_14600</name>
</gene>
<dbReference type="Proteomes" id="UP000544090">
    <property type="component" value="Unassembled WGS sequence"/>
</dbReference>
<evidence type="ECO:0000313" key="3">
    <source>
        <dbReference type="Proteomes" id="UP000544090"/>
    </source>
</evidence>
<dbReference type="InterPro" id="IPR037401">
    <property type="entry name" value="SnoaL-like"/>
</dbReference>
<feature type="domain" description="SnoaL-like" evidence="1">
    <location>
        <begin position="14"/>
        <end position="133"/>
    </location>
</feature>
<keyword evidence="3" id="KW-1185">Reference proteome</keyword>
<proteinExistence type="predicted"/>
<reference evidence="2 3" key="1">
    <citation type="submission" date="2020-04" db="EMBL/GenBank/DDBJ databases">
        <title>Arthrobacter sp. nov.</title>
        <authorList>
            <person name="Liu S."/>
        </authorList>
    </citation>
    <scope>NUCLEOTIDE SEQUENCE [LARGE SCALE GENOMIC DNA]</scope>
    <source>
        <strain evidence="2 3">E918</strain>
    </source>
</reference>
<dbReference type="Pfam" id="PF13474">
    <property type="entry name" value="SnoaL_3"/>
    <property type="match status" value="1"/>
</dbReference>
<dbReference type="AlphaFoldDB" id="A0A7X6HGS5"/>
<sequence length="140" mass="14967">MNSSPGQQLSESEVLAAADAIISAFAATDTEAYFAGFAPEATFLFHTEPARLDSRNEYRQLWDGWVGGGWRVLSCGSTDRRVDTFAGGAVFTHTVDTTVSTPDGTESYTERETIVFAAGADGRPVAVHEHLSPVPKSPEA</sequence>
<dbReference type="InterPro" id="IPR032710">
    <property type="entry name" value="NTF2-like_dom_sf"/>
</dbReference>
<evidence type="ECO:0000313" key="2">
    <source>
        <dbReference type="EMBL" id="NKX55746.1"/>
    </source>
</evidence>
<dbReference type="SUPFAM" id="SSF54427">
    <property type="entry name" value="NTF2-like"/>
    <property type="match status" value="1"/>
</dbReference>
<comment type="caution">
    <text evidence="2">The sequence shown here is derived from an EMBL/GenBank/DDBJ whole genome shotgun (WGS) entry which is preliminary data.</text>
</comment>
<evidence type="ECO:0000259" key="1">
    <source>
        <dbReference type="Pfam" id="PF13474"/>
    </source>
</evidence>
<protein>
    <submittedName>
        <fullName evidence="2">Nuclear transport factor 2 family protein</fullName>
    </submittedName>
</protein>
<dbReference type="EMBL" id="JAAZSQ010000015">
    <property type="protein sequence ID" value="NKX55746.1"/>
    <property type="molecule type" value="Genomic_DNA"/>
</dbReference>
<dbReference type="Gene3D" id="3.10.450.50">
    <property type="match status" value="1"/>
</dbReference>
<accession>A0A7X6HGS5</accession>
<name>A0A7X6HGS5_9MICC</name>